<feature type="region of interest" description="Disordered" evidence="1">
    <location>
        <begin position="1"/>
        <end position="116"/>
    </location>
</feature>
<dbReference type="PANTHER" id="PTHR34835:SF90">
    <property type="entry name" value="AMINOTRANSFERASE-LIKE PLANT MOBILE DOMAIN-CONTAINING PROTEIN"/>
    <property type="match status" value="1"/>
</dbReference>
<evidence type="ECO:0000256" key="1">
    <source>
        <dbReference type="SAM" id="MobiDB-lite"/>
    </source>
</evidence>
<feature type="compositionally biased region" description="Basic and acidic residues" evidence="1">
    <location>
        <begin position="61"/>
        <end position="71"/>
    </location>
</feature>
<dbReference type="EMBL" id="BKCJ010326484">
    <property type="protein sequence ID" value="GEZ80899.1"/>
    <property type="molecule type" value="Genomic_DNA"/>
</dbReference>
<gene>
    <name evidence="2" type="ORF">Tci_552872</name>
</gene>
<feature type="region of interest" description="Disordered" evidence="1">
    <location>
        <begin position="432"/>
        <end position="452"/>
    </location>
</feature>
<feature type="region of interest" description="Disordered" evidence="1">
    <location>
        <begin position="363"/>
        <end position="383"/>
    </location>
</feature>
<feature type="non-terminal residue" evidence="2">
    <location>
        <position position="1"/>
    </location>
</feature>
<reference evidence="2" key="1">
    <citation type="journal article" date="2019" name="Sci. Rep.">
        <title>Draft genome of Tanacetum cinerariifolium, the natural source of mosquito coil.</title>
        <authorList>
            <person name="Yamashiro T."/>
            <person name="Shiraishi A."/>
            <person name="Satake H."/>
            <person name="Nakayama K."/>
        </authorList>
    </citation>
    <scope>NUCLEOTIDE SEQUENCE</scope>
</reference>
<feature type="compositionally biased region" description="Basic and acidic residues" evidence="1">
    <location>
        <begin position="81"/>
        <end position="102"/>
    </location>
</feature>
<dbReference type="AlphaFoldDB" id="A0A699ITK9"/>
<comment type="caution">
    <text evidence="2">The sequence shown here is derived from an EMBL/GenBank/DDBJ whole genome shotgun (WGS) entry which is preliminary data.</text>
</comment>
<protein>
    <recommendedName>
        <fullName evidence="3">Ulp1 protease family, C-terminal catalytic domain-containing protein</fullName>
    </recommendedName>
</protein>
<accession>A0A699ITK9</accession>
<feature type="compositionally biased region" description="Basic and acidic residues" evidence="1">
    <location>
        <begin position="370"/>
        <end position="379"/>
    </location>
</feature>
<sequence>LRRSGRVKSKGPIVGENKVSDAYSIDGESSGDDVVDGFGKGIEVGKRVEKKGCGSNVPDSNDDKGKNDTERNSGAVKKGKKSDMIGDDKENIQKFKMTKGESSKASTSKPKKQKGEKLYVFQTRTSRKTLYNAIVTLKPIQKACLARIGFAGLLDFNVDEIPSKLGFYVVENFIEHKMEIKLNDKSIVITKQMIGEMLQIRNDGLDILAQENTNDDEMLKDWDAQFNKGKDITPSYLKFLIWKFKVADMNFKLNFIVLLTSVMGSVKPRGICDLSVLHNISRKADLAKINLCEYMLYVDGTICNEFNVGWKRPPTSFRTIKLLKKREYEEINSGGIGKASDLFRGNPSIGDVSQQYRAALHYKNGGNEGKSSDLHRDNNDEPQQVTTLQEAVNKKRLTMDANSKDGSSVFALGPSTKKEVLTMVDKVVEEFESSKKGNVESSTKGNDFEPPSFSFGVTQDIEKVSAIGTKTSRKQIETLVNGEKIDDGVVDAWSEHLKSLESLRPENSMSKIFLTDVYCDKKVFTIDEKAIVSINNFLRVVETENERVGRKNMINLVDLVFIPFSNYGHEFLICINQKFLAVNMIDSKNNLIKGGFHKSIIVTNTNDMHKCFCQYLVRKNPNKADKRPNDSSVFDAPHGGKYVATLILSECNMHRDSVRAQLDGIEVADVPVKRMKLPKGGK</sequence>
<evidence type="ECO:0000313" key="2">
    <source>
        <dbReference type="EMBL" id="GEZ80899.1"/>
    </source>
</evidence>
<name>A0A699ITK9_TANCI</name>
<proteinExistence type="predicted"/>
<evidence type="ECO:0008006" key="3">
    <source>
        <dbReference type="Google" id="ProtNLM"/>
    </source>
</evidence>
<organism evidence="2">
    <name type="scientific">Tanacetum cinerariifolium</name>
    <name type="common">Dalmatian daisy</name>
    <name type="synonym">Chrysanthemum cinerariifolium</name>
    <dbReference type="NCBI Taxonomy" id="118510"/>
    <lineage>
        <taxon>Eukaryota</taxon>
        <taxon>Viridiplantae</taxon>
        <taxon>Streptophyta</taxon>
        <taxon>Embryophyta</taxon>
        <taxon>Tracheophyta</taxon>
        <taxon>Spermatophyta</taxon>
        <taxon>Magnoliopsida</taxon>
        <taxon>eudicotyledons</taxon>
        <taxon>Gunneridae</taxon>
        <taxon>Pentapetalae</taxon>
        <taxon>asterids</taxon>
        <taxon>campanulids</taxon>
        <taxon>Asterales</taxon>
        <taxon>Asteraceae</taxon>
        <taxon>Asteroideae</taxon>
        <taxon>Anthemideae</taxon>
        <taxon>Anthemidinae</taxon>
        <taxon>Tanacetum</taxon>
    </lineage>
</organism>
<feature type="compositionally biased region" description="Basic and acidic residues" evidence="1">
    <location>
        <begin position="43"/>
        <end position="52"/>
    </location>
</feature>
<dbReference type="Gene3D" id="3.40.395.10">
    <property type="entry name" value="Adenoviral Proteinase, Chain A"/>
    <property type="match status" value="1"/>
</dbReference>
<dbReference type="PANTHER" id="PTHR34835">
    <property type="entry name" value="OS07G0283600 PROTEIN-RELATED"/>
    <property type="match status" value="1"/>
</dbReference>